<dbReference type="SUPFAM" id="SSF48150">
    <property type="entry name" value="DNA-glycosylase"/>
    <property type="match status" value="1"/>
</dbReference>
<dbReference type="InterPro" id="IPR005019">
    <property type="entry name" value="Adenine_glyco"/>
</dbReference>
<dbReference type="PANTHER" id="PTHR30037:SF4">
    <property type="entry name" value="DNA-3-METHYLADENINE GLYCOSYLASE I"/>
    <property type="match status" value="1"/>
</dbReference>
<dbReference type="Pfam" id="PF03352">
    <property type="entry name" value="Adenine_glyco"/>
    <property type="match status" value="1"/>
</dbReference>
<dbReference type="Proteomes" id="UP001162891">
    <property type="component" value="Chromosome"/>
</dbReference>
<evidence type="ECO:0000313" key="3">
    <source>
        <dbReference type="Proteomes" id="UP001162891"/>
    </source>
</evidence>
<dbReference type="Gene3D" id="1.10.340.30">
    <property type="entry name" value="Hypothetical protein, domain 2"/>
    <property type="match status" value="1"/>
</dbReference>
<accession>A0ABN6MSY2</accession>
<name>A0ABN6MSY2_9BACT</name>
<dbReference type="InterPro" id="IPR011257">
    <property type="entry name" value="DNA_glycosylase"/>
</dbReference>
<feature type="region of interest" description="Disordered" evidence="1">
    <location>
        <begin position="218"/>
        <end position="238"/>
    </location>
</feature>
<reference evidence="3" key="1">
    <citation type="journal article" date="2022" name="Int. J. Syst. Evol. Microbiol.">
        <title>Anaeromyxobacter oryzae sp. nov., Anaeromyxobacter diazotrophicus sp. nov. and Anaeromyxobacter paludicola sp. nov., isolated from paddy soils.</title>
        <authorList>
            <person name="Itoh H."/>
            <person name="Xu Z."/>
            <person name="Mise K."/>
            <person name="Masuda Y."/>
            <person name="Ushijima N."/>
            <person name="Hayakawa C."/>
            <person name="Shiratori Y."/>
            <person name="Senoo K."/>
        </authorList>
    </citation>
    <scope>NUCLEOTIDE SEQUENCE [LARGE SCALE GENOMIC DNA]</scope>
    <source>
        <strain evidence="3">Red232</strain>
    </source>
</reference>
<gene>
    <name evidence="2" type="primary">tag</name>
    <name evidence="2" type="ORF">AMOR_18640</name>
</gene>
<sequence length="238" mass="26787">MRSVAARSTIPPVMRPLLVGPDGKPRCFWAGSAPEYLRYHDEEWGQPTDDDVRLFEKVCLEGFQAGLSWLTILRKRDAFRRAFAGFELEKVARFGARDVRRLLADAAIVRHRGKIESAINNARRACELRDERGSLAAYFWGFEPAPAARPRRLTLATLRRMSTTPESVALSKDLRKRGWTFVGPTTSYAFMQAVGIVNDHLDGCSFRARAERARRTFERPPAAATAATARGVTIPRPR</sequence>
<evidence type="ECO:0000313" key="2">
    <source>
        <dbReference type="EMBL" id="BDG02868.1"/>
    </source>
</evidence>
<protein>
    <submittedName>
        <fullName evidence="2">3-methyladenine DNA glycosylase</fullName>
    </submittedName>
</protein>
<organism evidence="2 3">
    <name type="scientific">Anaeromyxobacter oryzae</name>
    <dbReference type="NCBI Taxonomy" id="2918170"/>
    <lineage>
        <taxon>Bacteria</taxon>
        <taxon>Pseudomonadati</taxon>
        <taxon>Myxococcota</taxon>
        <taxon>Myxococcia</taxon>
        <taxon>Myxococcales</taxon>
        <taxon>Cystobacterineae</taxon>
        <taxon>Anaeromyxobacteraceae</taxon>
        <taxon>Anaeromyxobacter</taxon>
    </lineage>
</organism>
<proteinExistence type="predicted"/>
<keyword evidence="3" id="KW-1185">Reference proteome</keyword>
<dbReference type="EMBL" id="AP025591">
    <property type="protein sequence ID" value="BDG02868.1"/>
    <property type="molecule type" value="Genomic_DNA"/>
</dbReference>
<evidence type="ECO:0000256" key="1">
    <source>
        <dbReference type="SAM" id="MobiDB-lite"/>
    </source>
</evidence>
<dbReference type="PANTHER" id="PTHR30037">
    <property type="entry name" value="DNA-3-METHYLADENINE GLYCOSYLASE 1"/>
    <property type="match status" value="1"/>
</dbReference>
<feature type="compositionally biased region" description="Low complexity" evidence="1">
    <location>
        <begin position="219"/>
        <end position="230"/>
    </location>
</feature>
<dbReference type="InterPro" id="IPR052891">
    <property type="entry name" value="DNA-3mA_glycosylase"/>
</dbReference>